<dbReference type="STRING" id="1664694.A0A0N1H6L4"/>
<evidence type="ECO:0000259" key="15">
    <source>
        <dbReference type="PROSITE" id="PS51296"/>
    </source>
</evidence>
<gene>
    <name evidence="16" type="ORF">AB675_3063</name>
</gene>
<dbReference type="InterPro" id="IPR036922">
    <property type="entry name" value="Rieske_2Fe-2S_sf"/>
</dbReference>
<dbReference type="InterPro" id="IPR001663">
    <property type="entry name" value="Rng_hydr_dOase-A"/>
</dbReference>
<evidence type="ECO:0000256" key="2">
    <source>
        <dbReference type="ARBA" id="ARBA00002149"/>
    </source>
</evidence>
<dbReference type="GO" id="GO:0019133">
    <property type="term" value="F:choline monooxygenase activity"/>
    <property type="evidence" value="ECO:0007669"/>
    <property type="project" value="UniProtKB-EC"/>
</dbReference>
<dbReference type="GeneID" id="28734965"/>
<keyword evidence="8" id="KW-0479">Metal-binding</keyword>
<dbReference type="Gene3D" id="2.102.10.10">
    <property type="entry name" value="Rieske [2Fe-2S] iron-sulphur domain"/>
    <property type="match status" value="1"/>
</dbReference>
<dbReference type="PANTHER" id="PTHR43756">
    <property type="entry name" value="CHOLINE MONOOXYGENASE, CHLOROPLASTIC"/>
    <property type="match status" value="1"/>
</dbReference>
<name>A0A0N1H6L4_9EURO</name>
<keyword evidence="17" id="KW-1185">Reference proteome</keyword>
<comment type="function">
    <text evidence="2">Catalyzes the first step of the osmoprotectant glycine betaine synthesis.</text>
</comment>
<dbReference type="CDD" id="cd03469">
    <property type="entry name" value="Rieske_RO_Alpha_N"/>
    <property type="match status" value="1"/>
</dbReference>
<evidence type="ECO:0000256" key="7">
    <source>
        <dbReference type="ARBA" id="ARBA00022714"/>
    </source>
</evidence>
<protein>
    <recommendedName>
        <fullName evidence="6">Choline monooxygenase, chloroplastic</fullName>
        <ecNumber evidence="5">1.14.15.7</ecNumber>
    </recommendedName>
</protein>
<dbReference type="GO" id="GO:0019285">
    <property type="term" value="P:glycine betaine biosynthetic process from choline"/>
    <property type="evidence" value="ECO:0007669"/>
    <property type="project" value="UniProtKB-UniPathway"/>
</dbReference>
<accession>A0A0N1H6L4</accession>
<comment type="catalytic activity">
    <reaction evidence="13">
        <text>choline + 2 reduced [2Fe-2S]-[ferredoxin] + O2 + 2 H(+) = betaine aldehyde hydrate + 2 oxidized [2Fe-2S]-[ferredoxin] + H2O</text>
        <dbReference type="Rhea" id="RHEA:17769"/>
        <dbReference type="Rhea" id="RHEA-COMP:10000"/>
        <dbReference type="Rhea" id="RHEA-COMP:10001"/>
        <dbReference type="ChEBI" id="CHEBI:15354"/>
        <dbReference type="ChEBI" id="CHEBI:15377"/>
        <dbReference type="ChEBI" id="CHEBI:15378"/>
        <dbReference type="ChEBI" id="CHEBI:15379"/>
        <dbReference type="ChEBI" id="CHEBI:15870"/>
        <dbReference type="ChEBI" id="CHEBI:33737"/>
        <dbReference type="ChEBI" id="CHEBI:33738"/>
        <dbReference type="EC" id="1.14.15.7"/>
    </reaction>
</comment>
<dbReference type="InterPro" id="IPR015879">
    <property type="entry name" value="Ring_hydroxy_dOase_asu_C_dom"/>
</dbReference>
<evidence type="ECO:0000256" key="3">
    <source>
        <dbReference type="ARBA" id="ARBA00004866"/>
    </source>
</evidence>
<dbReference type="Pfam" id="PF00355">
    <property type="entry name" value="Rieske"/>
    <property type="match status" value="1"/>
</dbReference>
<evidence type="ECO:0000256" key="5">
    <source>
        <dbReference type="ARBA" id="ARBA00012763"/>
    </source>
</evidence>
<evidence type="ECO:0000256" key="6">
    <source>
        <dbReference type="ARBA" id="ARBA00014931"/>
    </source>
</evidence>
<organism evidence="16 17">
    <name type="scientific">Cyphellophora attinorum</name>
    <dbReference type="NCBI Taxonomy" id="1664694"/>
    <lineage>
        <taxon>Eukaryota</taxon>
        <taxon>Fungi</taxon>
        <taxon>Dikarya</taxon>
        <taxon>Ascomycota</taxon>
        <taxon>Pezizomycotina</taxon>
        <taxon>Eurotiomycetes</taxon>
        <taxon>Chaetothyriomycetidae</taxon>
        <taxon>Chaetothyriales</taxon>
        <taxon>Cyphellophoraceae</taxon>
        <taxon>Cyphellophora</taxon>
    </lineage>
</organism>
<proteinExistence type="inferred from homology"/>
<evidence type="ECO:0000256" key="1">
    <source>
        <dbReference type="ARBA" id="ARBA00001962"/>
    </source>
</evidence>
<reference evidence="16 17" key="1">
    <citation type="submission" date="2015-06" db="EMBL/GenBank/DDBJ databases">
        <title>Draft genome of the ant-associated black yeast Phialophora attae CBS 131958.</title>
        <authorList>
            <person name="Moreno L.F."/>
            <person name="Stielow B.J."/>
            <person name="de Hoog S."/>
            <person name="Vicente V.A."/>
            <person name="Weiss V.A."/>
            <person name="de Vries M."/>
            <person name="Cruz L.M."/>
            <person name="Souza E.M."/>
        </authorList>
    </citation>
    <scope>NUCLEOTIDE SEQUENCE [LARGE SCALE GENOMIC DNA]</scope>
    <source>
        <strain evidence="16 17">CBS 131958</strain>
    </source>
</reference>
<keyword evidence="10" id="KW-0408">Iron</keyword>
<evidence type="ECO:0000256" key="14">
    <source>
        <dbReference type="SAM" id="MobiDB-lite"/>
    </source>
</evidence>
<dbReference type="Gene3D" id="3.90.380.10">
    <property type="entry name" value="Naphthalene 1,2-dioxygenase Alpha Subunit, Chain A, domain 1"/>
    <property type="match status" value="2"/>
</dbReference>
<dbReference type="EMBL" id="LFJN01000021">
    <property type="protein sequence ID" value="KPI37920.1"/>
    <property type="molecule type" value="Genomic_DNA"/>
</dbReference>
<dbReference type="Proteomes" id="UP000038010">
    <property type="component" value="Unassembled WGS sequence"/>
</dbReference>
<keyword evidence="16" id="KW-0223">Dioxygenase</keyword>
<dbReference type="VEuPathDB" id="FungiDB:AB675_3063"/>
<feature type="domain" description="Rieske" evidence="15">
    <location>
        <begin position="44"/>
        <end position="130"/>
    </location>
</feature>
<comment type="caution">
    <text evidence="16">The sequence shown here is derived from an EMBL/GenBank/DDBJ whole genome shotgun (WGS) entry which is preliminary data.</text>
</comment>
<dbReference type="GO" id="GO:0051537">
    <property type="term" value="F:2 iron, 2 sulfur cluster binding"/>
    <property type="evidence" value="ECO:0007669"/>
    <property type="project" value="UniProtKB-KW"/>
</dbReference>
<dbReference type="SUPFAM" id="SSF55961">
    <property type="entry name" value="Bet v1-like"/>
    <property type="match status" value="1"/>
</dbReference>
<dbReference type="CDD" id="cd12148">
    <property type="entry name" value="fungal_TF_MHR"/>
    <property type="match status" value="1"/>
</dbReference>
<dbReference type="UniPathway" id="UPA00529">
    <property type="reaction ID" value="UER00430"/>
</dbReference>
<dbReference type="RefSeq" id="XP_017997883.1">
    <property type="nucleotide sequence ID" value="XM_018143085.1"/>
</dbReference>
<evidence type="ECO:0000256" key="11">
    <source>
        <dbReference type="ARBA" id="ARBA00023014"/>
    </source>
</evidence>
<evidence type="ECO:0000256" key="10">
    <source>
        <dbReference type="ARBA" id="ARBA00023004"/>
    </source>
</evidence>
<evidence type="ECO:0000256" key="13">
    <source>
        <dbReference type="ARBA" id="ARBA00049097"/>
    </source>
</evidence>
<dbReference type="PANTHER" id="PTHR43756:SF5">
    <property type="entry name" value="CHOLINE MONOOXYGENASE, CHLOROPLASTIC"/>
    <property type="match status" value="1"/>
</dbReference>
<evidence type="ECO:0000256" key="12">
    <source>
        <dbReference type="ARBA" id="ARBA00023027"/>
    </source>
</evidence>
<dbReference type="OrthoDB" id="426882at2759"/>
<keyword evidence="12" id="KW-0520">NAD</keyword>
<sequence length="886" mass="101220">MAQRANAYGPPEQQQSRALPASWYWRDELYQLERRAIFSKRWLLVTHKLRFTKPGDYLRFEQAGYSFVLCLAKDGKTINGFHNVCRHRAFPVVTEDAGNARIFSCKYHGWSYSINGQLAKAPRFDTVSSFDKTDHGLFPVHVHIDALGFVWVNMDASSTPIPWADDFEGVDTQERFKAFDTSNYHFDHVWTAPGNFNWKTLADNYNECYHCQIAHPDVSKLADLSFYYTISKPGYIQHFSRPKQGKETDDIKNVSTYYFPNACMTITPEFFYMMRCVPSSASTVTMEYEVYRHNDATDEGFEYIDAWFKRVLSEDKYLCDNVQKNLNAGVFVNGELHPELESAPFLLPSSDVMNDVAVCYFRFCHMQPLWLFDPAEMTSIPDYREEILFSLLALASCHSKHPFLRGRADELSESYAQAAREHLMQRIAKTGASLSTIQGLCMLALANLQANNLVLMQLHIGLAVTLTKCARFDFETRTSEDMYGQQSSATDILEDISRPRYVAAHVDFRKKLSELPPFLPREDTILRRSTSVPQKNSGVWAYMIQLGSLWAEVRTYVKQWAEQIDSAPAPWSIDSGYAAIGSHLMDLETKLPARHRFDLARFPDQNEQQLQENREYWSPWIYLQFTYHTIHNILNHPFLYSARPRQSAQLAVPNTFWKTSSELAFIHSTWVARLIDMVTSKSYRVSDPFIGHCTAIAATVHIYFCRAADKTTRESAISRLSRCAAYLAELALLWPSCKFLHAKLQALVQSAFASDTTDPENVPRRTISINTQLMWDIILYASGTNKFTSVVGGLRDGTEFRSDSDYEEDNTIEMEISHEPTIEVILSNGQAVPPQSGQRRSRDNTSHLQYSDDASEQAETSGVPADSSIERSDPNGLAFRFLETRS</sequence>
<dbReference type="CDD" id="cd00680">
    <property type="entry name" value="RHO_alpha_C"/>
    <property type="match status" value="1"/>
</dbReference>
<evidence type="ECO:0000256" key="9">
    <source>
        <dbReference type="ARBA" id="ARBA00023002"/>
    </source>
</evidence>
<dbReference type="AlphaFoldDB" id="A0A0N1H6L4"/>
<dbReference type="GO" id="GO:0005506">
    <property type="term" value="F:iron ion binding"/>
    <property type="evidence" value="ECO:0007669"/>
    <property type="project" value="InterPro"/>
</dbReference>
<dbReference type="PROSITE" id="PS51296">
    <property type="entry name" value="RIESKE"/>
    <property type="match status" value="1"/>
</dbReference>
<dbReference type="EC" id="1.14.15.7" evidence="5"/>
<dbReference type="PRINTS" id="PR00090">
    <property type="entry name" value="RNGDIOXGNASE"/>
</dbReference>
<dbReference type="Pfam" id="PF00848">
    <property type="entry name" value="Ring_hydroxyl_A"/>
    <property type="match status" value="1"/>
</dbReference>
<evidence type="ECO:0000313" key="16">
    <source>
        <dbReference type="EMBL" id="KPI37920.1"/>
    </source>
</evidence>
<keyword evidence="9" id="KW-0560">Oxidoreductase</keyword>
<keyword evidence="7" id="KW-0001">2Fe-2S</keyword>
<dbReference type="InterPro" id="IPR015881">
    <property type="entry name" value="ARHD_Rieske_2Fe_2S"/>
</dbReference>
<keyword evidence="11" id="KW-0411">Iron-sulfur</keyword>
<dbReference type="GO" id="GO:0051213">
    <property type="term" value="F:dioxygenase activity"/>
    <property type="evidence" value="ECO:0007669"/>
    <property type="project" value="UniProtKB-KW"/>
</dbReference>
<feature type="region of interest" description="Disordered" evidence="14">
    <location>
        <begin position="830"/>
        <end position="886"/>
    </location>
</feature>
<evidence type="ECO:0000256" key="4">
    <source>
        <dbReference type="ARBA" id="ARBA00010848"/>
    </source>
</evidence>
<comment type="cofactor">
    <cofactor evidence="1">
        <name>Fe cation</name>
        <dbReference type="ChEBI" id="CHEBI:24875"/>
    </cofactor>
</comment>
<evidence type="ECO:0000256" key="8">
    <source>
        <dbReference type="ARBA" id="ARBA00022723"/>
    </source>
</evidence>
<evidence type="ECO:0000313" key="17">
    <source>
        <dbReference type="Proteomes" id="UP000038010"/>
    </source>
</evidence>
<dbReference type="PROSITE" id="PS00570">
    <property type="entry name" value="RING_HYDROXYL_ALPHA"/>
    <property type="match status" value="1"/>
</dbReference>
<dbReference type="InterPro" id="IPR017941">
    <property type="entry name" value="Rieske_2Fe-2S"/>
</dbReference>
<comment type="pathway">
    <text evidence="3">Amine and polyamine biosynthesis; betaine biosynthesis via choline pathway; betaine aldehyde from choline (monooxygenase route): step 1/1.</text>
</comment>
<dbReference type="SUPFAM" id="SSF50022">
    <property type="entry name" value="ISP domain"/>
    <property type="match status" value="1"/>
</dbReference>
<comment type="similarity">
    <text evidence="4">Belongs to the choline monooxygenase family.</text>
</comment>